<proteinExistence type="predicted"/>
<organism evidence="1 2">
    <name type="scientific">Fusarium solani subsp. cucurbitae</name>
    <name type="common">Neocosmosporum cucurbitae</name>
    <dbReference type="NCBI Taxonomy" id="2747967"/>
    <lineage>
        <taxon>Eukaryota</taxon>
        <taxon>Fungi</taxon>
        <taxon>Dikarya</taxon>
        <taxon>Ascomycota</taxon>
        <taxon>Pezizomycotina</taxon>
        <taxon>Sordariomycetes</taxon>
        <taxon>Hypocreomycetidae</taxon>
        <taxon>Hypocreales</taxon>
        <taxon>Nectriaceae</taxon>
        <taxon>Fusarium</taxon>
        <taxon>Fusarium solani species complex</taxon>
    </lineage>
</organism>
<name>A0ACD3ZF42_FUSSC</name>
<dbReference type="Proteomes" id="UP000830768">
    <property type="component" value="Chromosome 9"/>
</dbReference>
<dbReference type="EMBL" id="CP090037">
    <property type="protein sequence ID" value="UPK99845.1"/>
    <property type="molecule type" value="Genomic_DNA"/>
</dbReference>
<gene>
    <name evidence="1" type="ORF">LCI18_010780</name>
</gene>
<reference evidence="1" key="1">
    <citation type="submission" date="2021-11" db="EMBL/GenBank/DDBJ databases">
        <title>Fusarium solani-melongenae Genome sequencing and assembly.</title>
        <authorList>
            <person name="Xie S."/>
            <person name="Huang L."/>
            <person name="Zhang X."/>
        </authorList>
    </citation>
    <scope>NUCLEOTIDE SEQUENCE</scope>
    <source>
        <strain evidence="1">CRI 24-3</strain>
    </source>
</reference>
<sequence length="857" mass="93034">MSRADRIPRSEWESNKEHIRALYLDQDKSLDDLVTSMSEEHDFHATRAQYIRKLGTWNMKKYSSKEDWKHADTLIRKRKVEGKDTEVFMNGKLVSAKKLKKELGRYAWQQIHRQQSLAEDAPEEVIARTPPSSTIAAIVWRSIPWLRFQNHLQPFMDSSHDTLRLAISPSAKQVDILRFVNRVSITGSWPKTLSEATSIIEEQMPRSLGLDATSQVGRRSPDPWSLALQWAIYRCTNNHLRQNQIAELLGFIAESGNLAVLKGICRMPGSTTKILLSKLLPSALRLRDFALAAFLLDQGADPEANCADESHLSILQMAANHHNGDVVQFMLKYDANPNPTDKGFGTPLQQALVNPGGFSTVKLLVQAGADVNPSGGRAFDKSPLTMAVALLDVEAVKFFIDAGADINFFSFTHFPALQGVVESADLKIATLPLAAAALLNTRPCQRQIIDLLLQSGAKVNAIPSLSPEISAVTAIQAAARSGNLDICSLFISHGGDIHAPATGTYGMTCLQAAASSKNIDIVYLLLGMGANVNEAASEGGCNALQAAASSGNIELVNLFLDLGANVNQQTPRTALEVAIGAGHNHVVERLLGAGADVNQNGRFGPALFSAARTQNAKVFDLLMAQGADPDPPGCHVSPLMAATKQKWAYGARLLIQAGADVNRPRTRPDSYTALDYMDSYLTVPLLEAIFTGDVKFVKMLLDAGAKLDVHSSHCLEVAVENRSNEMLDLGEDELETLEEARDILLQAGADRSLFINNRSELQLAAKKGDLAKVESLILKGEDVNEPANENCGATALQYAAMHGHLNIAMLLIKNGAHINAPGAKTHGRTALQGAAENGRLDMVHLLLEHDDEPSLLK</sequence>
<keyword evidence="2" id="KW-1185">Reference proteome</keyword>
<evidence type="ECO:0000313" key="1">
    <source>
        <dbReference type="EMBL" id="UPK99845.1"/>
    </source>
</evidence>
<protein>
    <submittedName>
        <fullName evidence="1">Uncharacterized protein</fullName>
    </submittedName>
</protein>
<accession>A0ACD3ZF42</accession>
<evidence type="ECO:0000313" key="2">
    <source>
        <dbReference type="Proteomes" id="UP000830768"/>
    </source>
</evidence>